<feature type="transmembrane region" description="Helical" evidence="2">
    <location>
        <begin position="145"/>
        <end position="165"/>
    </location>
</feature>
<dbReference type="InterPro" id="IPR008930">
    <property type="entry name" value="Terpenoid_cyclase/PrenylTrfase"/>
</dbReference>
<keyword evidence="2" id="KW-1133">Transmembrane helix</keyword>
<dbReference type="AlphaFoldDB" id="A0AAD5GQK9"/>
<protein>
    <submittedName>
        <fullName evidence="3">Uncharacterized protein</fullName>
    </submittedName>
</protein>
<feature type="transmembrane region" description="Helical" evidence="2">
    <location>
        <begin position="198"/>
        <end position="223"/>
    </location>
</feature>
<proteinExistence type="predicted"/>
<sequence length="249" mass="27835">MVYVSKSILCEYQIIYLWVAEDGMKMQSFCSQQWDAGFAIQALLATDLSEEIGSTLKIILLVTLGAYTGISLKCCLLFSTMPLEIFGEEMQPGQLYDDVNIILSLQSKSGGLVAWEPPGSSDWLETPLMIAAMHRLLEVGANEHAYTMLLIMATLLSTNCSLLCLKLAHCDFVVCLFPFLLNIQSLTCNSIFSQIKPLVFVISFDHPYSCLIGLSYLMIFIIVGESFKCHYMVLNCFWNYGCSSVITLF</sequence>
<dbReference type="InterPro" id="IPR018333">
    <property type="entry name" value="Squalene_cyclase"/>
</dbReference>
<feature type="transmembrane region" description="Helical" evidence="2">
    <location>
        <begin position="58"/>
        <end position="81"/>
    </location>
</feature>
<organism evidence="3 4">
    <name type="scientific">Ambrosia artemisiifolia</name>
    <name type="common">Common ragweed</name>
    <dbReference type="NCBI Taxonomy" id="4212"/>
    <lineage>
        <taxon>Eukaryota</taxon>
        <taxon>Viridiplantae</taxon>
        <taxon>Streptophyta</taxon>
        <taxon>Embryophyta</taxon>
        <taxon>Tracheophyta</taxon>
        <taxon>Spermatophyta</taxon>
        <taxon>Magnoliopsida</taxon>
        <taxon>eudicotyledons</taxon>
        <taxon>Gunneridae</taxon>
        <taxon>Pentapetalae</taxon>
        <taxon>asterids</taxon>
        <taxon>campanulids</taxon>
        <taxon>Asterales</taxon>
        <taxon>Asteraceae</taxon>
        <taxon>Asteroideae</taxon>
        <taxon>Heliantheae alliance</taxon>
        <taxon>Heliantheae</taxon>
        <taxon>Ambrosia</taxon>
    </lineage>
</organism>
<feature type="transmembrane region" description="Helical" evidence="2">
    <location>
        <begin position="172"/>
        <end position="192"/>
    </location>
</feature>
<reference evidence="3" key="1">
    <citation type="submission" date="2022-06" db="EMBL/GenBank/DDBJ databases">
        <title>Uncovering the hologenomic basis of an extraordinary plant invasion.</title>
        <authorList>
            <person name="Bieker V.C."/>
            <person name="Martin M.D."/>
            <person name="Gilbert T."/>
            <person name="Hodgins K."/>
            <person name="Battlay P."/>
            <person name="Petersen B."/>
            <person name="Wilson J."/>
        </authorList>
    </citation>
    <scope>NUCLEOTIDE SEQUENCE</scope>
    <source>
        <strain evidence="3">AA19_3_7</strain>
        <tissue evidence="3">Leaf</tissue>
    </source>
</reference>
<comment type="caution">
    <text evidence="3">The sequence shown here is derived from an EMBL/GenBank/DDBJ whole genome shotgun (WGS) entry which is preliminary data.</text>
</comment>
<gene>
    <name evidence="3" type="ORF">M8C21_029001</name>
</gene>
<evidence type="ECO:0000313" key="3">
    <source>
        <dbReference type="EMBL" id="KAI7751435.1"/>
    </source>
</evidence>
<dbReference type="Proteomes" id="UP001206925">
    <property type="component" value="Unassembled WGS sequence"/>
</dbReference>
<dbReference type="PANTHER" id="PTHR11764">
    <property type="entry name" value="TERPENE CYCLASE/MUTASE FAMILY MEMBER"/>
    <property type="match status" value="1"/>
</dbReference>
<accession>A0AAD5GQK9</accession>
<keyword evidence="2" id="KW-0812">Transmembrane</keyword>
<dbReference type="GO" id="GO:0005811">
    <property type="term" value="C:lipid droplet"/>
    <property type="evidence" value="ECO:0007669"/>
    <property type="project" value="InterPro"/>
</dbReference>
<dbReference type="GO" id="GO:0042300">
    <property type="term" value="F:beta-amyrin synthase activity"/>
    <property type="evidence" value="ECO:0007669"/>
    <property type="project" value="TreeGrafter"/>
</dbReference>
<dbReference type="GO" id="GO:0016104">
    <property type="term" value="P:triterpenoid biosynthetic process"/>
    <property type="evidence" value="ECO:0007669"/>
    <property type="project" value="InterPro"/>
</dbReference>
<keyword evidence="2" id="KW-0472">Membrane</keyword>
<dbReference type="Gene3D" id="1.50.10.20">
    <property type="match status" value="1"/>
</dbReference>
<dbReference type="SUPFAM" id="SSF48239">
    <property type="entry name" value="Terpenoid cyclases/Protein prenyltransferases"/>
    <property type="match status" value="1"/>
</dbReference>
<name>A0AAD5GQK9_AMBAR</name>
<dbReference type="EMBL" id="JAMZMK010005914">
    <property type="protein sequence ID" value="KAI7751435.1"/>
    <property type="molecule type" value="Genomic_DNA"/>
</dbReference>
<keyword evidence="1" id="KW-0413">Isomerase</keyword>
<evidence type="ECO:0000313" key="4">
    <source>
        <dbReference type="Proteomes" id="UP001206925"/>
    </source>
</evidence>
<dbReference type="PANTHER" id="PTHR11764:SF58">
    <property type="entry name" value="BETA-AMYRIN SYNTHASE-RELATED"/>
    <property type="match status" value="1"/>
</dbReference>
<evidence type="ECO:0000256" key="1">
    <source>
        <dbReference type="ARBA" id="ARBA00023235"/>
    </source>
</evidence>
<keyword evidence="4" id="KW-1185">Reference proteome</keyword>
<evidence type="ECO:0000256" key="2">
    <source>
        <dbReference type="SAM" id="Phobius"/>
    </source>
</evidence>